<dbReference type="GO" id="GO:0003700">
    <property type="term" value="F:DNA-binding transcription factor activity"/>
    <property type="evidence" value="ECO:0007669"/>
    <property type="project" value="InterPro"/>
</dbReference>
<comment type="caution">
    <text evidence="3">The sequence shown here is derived from an EMBL/GenBank/DDBJ whole genome shotgun (WGS) entry which is preliminary data.</text>
</comment>
<dbReference type="OrthoDB" id="9811174at2"/>
<dbReference type="RefSeq" id="WP_046315290.1">
    <property type="nucleotide sequence ID" value="NZ_JBHSZT010000003.1"/>
</dbReference>
<evidence type="ECO:0000313" key="4">
    <source>
        <dbReference type="Proteomes" id="UP000033558"/>
    </source>
</evidence>
<dbReference type="InterPro" id="IPR047057">
    <property type="entry name" value="MerR_fam"/>
</dbReference>
<evidence type="ECO:0000313" key="3">
    <source>
        <dbReference type="EMBL" id="KJY63220.1"/>
    </source>
</evidence>
<dbReference type="Pfam" id="PF13411">
    <property type="entry name" value="MerR_1"/>
    <property type="match status" value="1"/>
</dbReference>
<evidence type="ECO:0000256" key="1">
    <source>
        <dbReference type="ARBA" id="ARBA00023125"/>
    </source>
</evidence>
<proteinExistence type="predicted"/>
<dbReference type="EMBL" id="JXJQ01000002">
    <property type="protein sequence ID" value="KJY63220.1"/>
    <property type="molecule type" value="Genomic_DNA"/>
</dbReference>
<gene>
    <name evidence="3" type="ORF">JG30_01290</name>
</gene>
<dbReference type="Proteomes" id="UP000033558">
    <property type="component" value="Unassembled WGS sequence"/>
</dbReference>
<dbReference type="InterPro" id="IPR009061">
    <property type="entry name" value="DNA-bd_dom_put_sf"/>
</dbReference>
<dbReference type="HOGENOM" id="CLU_060077_8_3_9"/>
<dbReference type="SMART" id="SM00422">
    <property type="entry name" value="HTH_MERR"/>
    <property type="match status" value="1"/>
</dbReference>
<dbReference type="PANTHER" id="PTHR30204:SF98">
    <property type="entry name" value="HTH-TYPE TRANSCRIPTIONAL REGULATOR ADHR"/>
    <property type="match status" value="1"/>
</dbReference>
<dbReference type="SUPFAM" id="SSF46955">
    <property type="entry name" value="Putative DNA-binding domain"/>
    <property type="match status" value="1"/>
</dbReference>
<dbReference type="PANTHER" id="PTHR30204">
    <property type="entry name" value="REDOX-CYCLING DRUG-SENSING TRANSCRIPTIONAL ACTIVATOR SOXR"/>
    <property type="match status" value="1"/>
</dbReference>
<dbReference type="Gene3D" id="1.10.1660.10">
    <property type="match status" value="1"/>
</dbReference>
<dbReference type="CDD" id="cd01109">
    <property type="entry name" value="HTH_YyaN"/>
    <property type="match status" value="1"/>
</dbReference>
<organism evidence="3 4">
    <name type="scientific">Bombilactobacillus mellifer</name>
    <dbReference type="NCBI Taxonomy" id="1218492"/>
    <lineage>
        <taxon>Bacteria</taxon>
        <taxon>Bacillati</taxon>
        <taxon>Bacillota</taxon>
        <taxon>Bacilli</taxon>
        <taxon>Lactobacillales</taxon>
        <taxon>Lactobacillaceae</taxon>
        <taxon>Bombilactobacillus</taxon>
    </lineage>
</organism>
<reference evidence="3 4" key="1">
    <citation type="submission" date="2015-01" db="EMBL/GenBank/DDBJ databases">
        <title>Comparative genomics of the lactic acid bacteria isolated from the honey bee gut.</title>
        <authorList>
            <person name="Ellegaard K.M."/>
            <person name="Tamarit D."/>
            <person name="Javelind E."/>
            <person name="Olofsson T."/>
            <person name="Andersson S.G."/>
            <person name="Vasquez A."/>
        </authorList>
    </citation>
    <scope>NUCLEOTIDE SEQUENCE [LARGE SCALE GENOMIC DNA]</scope>
    <source>
        <strain evidence="3 4">Bin4</strain>
    </source>
</reference>
<name>A0A0F4LX85_9LACO</name>
<dbReference type="GO" id="GO:0003677">
    <property type="term" value="F:DNA binding"/>
    <property type="evidence" value="ECO:0007669"/>
    <property type="project" value="UniProtKB-KW"/>
</dbReference>
<feature type="domain" description="HTH merR-type" evidence="2">
    <location>
        <begin position="1"/>
        <end position="68"/>
    </location>
</feature>
<keyword evidence="1" id="KW-0238">DNA-binding</keyword>
<keyword evidence="4" id="KW-1185">Reference proteome</keyword>
<sequence>MEIAAVAHKYHISMATLRYYEELGLLPPIAQAHGRRDFSPADLQRLEFILCMKDADMSLQTIKQYFELYDQGSATLPQRLALLETQKQATEKKLQAIAQAWAYLNYKIGLTKGHWEHYKQEHEKVNTLKLKDTD</sequence>
<accession>A0A0F4LX85</accession>
<dbReference type="STRING" id="1218492.JG30_01290"/>
<dbReference type="PROSITE" id="PS50937">
    <property type="entry name" value="HTH_MERR_2"/>
    <property type="match status" value="1"/>
</dbReference>
<dbReference type="InterPro" id="IPR000551">
    <property type="entry name" value="MerR-type_HTH_dom"/>
</dbReference>
<protein>
    <submittedName>
        <fullName evidence="3">Transcriptional regulator, MerR family</fullName>
    </submittedName>
</protein>
<evidence type="ECO:0000259" key="2">
    <source>
        <dbReference type="PROSITE" id="PS50937"/>
    </source>
</evidence>
<dbReference type="AlphaFoldDB" id="A0A0F4LX85"/>
<dbReference type="PATRIC" id="fig|1218492.5.peg.242"/>